<evidence type="ECO:0000313" key="2">
    <source>
        <dbReference type="Proteomes" id="UP000054324"/>
    </source>
</evidence>
<dbReference type="KEGG" id="ovi:T265_06255"/>
<proteinExistence type="predicted"/>
<dbReference type="RefSeq" id="XP_009169729.1">
    <property type="nucleotide sequence ID" value="XM_009171465.1"/>
</dbReference>
<dbReference type="Proteomes" id="UP000054324">
    <property type="component" value="Unassembled WGS sequence"/>
</dbReference>
<dbReference type="GeneID" id="20320437"/>
<keyword evidence="2" id="KW-1185">Reference proteome</keyword>
<name>A0A074ZH52_OPIVI</name>
<dbReference type="CTD" id="20320437"/>
<protein>
    <submittedName>
        <fullName evidence="1">Uncharacterized protein</fullName>
    </submittedName>
</protein>
<evidence type="ECO:0000313" key="1">
    <source>
        <dbReference type="EMBL" id="KER26538.1"/>
    </source>
</evidence>
<gene>
    <name evidence="1" type="ORF">T265_06255</name>
</gene>
<organism evidence="1 2">
    <name type="scientific">Opisthorchis viverrini</name>
    <name type="common">Southeast Asian liver fluke</name>
    <dbReference type="NCBI Taxonomy" id="6198"/>
    <lineage>
        <taxon>Eukaryota</taxon>
        <taxon>Metazoa</taxon>
        <taxon>Spiralia</taxon>
        <taxon>Lophotrochozoa</taxon>
        <taxon>Platyhelminthes</taxon>
        <taxon>Trematoda</taxon>
        <taxon>Digenea</taxon>
        <taxon>Opisthorchiida</taxon>
        <taxon>Opisthorchiata</taxon>
        <taxon>Opisthorchiidae</taxon>
        <taxon>Opisthorchis</taxon>
    </lineage>
</organism>
<sequence>MEARRSPIGTTAQVNKIIHHMDWLVCKLKVWVESHLLSKQTLQFAGVERMANCVTESAKSLQWFAPSMRLKQTYIGCTTNRQFQNQKLLTTNAYVSAVDNEKINVVRLRQTTLKFRISPVKFPLDKLGGTCDHTPLKFTISRDRRAQRLFLDATKVALGAVTRRFRVSPREKLDRFS</sequence>
<dbReference type="EMBL" id="KL596745">
    <property type="protein sequence ID" value="KER26538.1"/>
    <property type="molecule type" value="Genomic_DNA"/>
</dbReference>
<reference evidence="1 2" key="1">
    <citation type="submission" date="2013-11" db="EMBL/GenBank/DDBJ databases">
        <title>Opisthorchis viverrini - life in the bile duct.</title>
        <authorList>
            <person name="Young N.D."/>
            <person name="Nagarajan N."/>
            <person name="Lin S.J."/>
            <person name="Korhonen P.K."/>
            <person name="Jex A.R."/>
            <person name="Hall R.S."/>
            <person name="Safavi-Hemami H."/>
            <person name="Kaewkong W."/>
            <person name="Bertrand D."/>
            <person name="Gao S."/>
            <person name="Seet Q."/>
            <person name="Wongkham S."/>
            <person name="Teh B.T."/>
            <person name="Wongkham C."/>
            <person name="Intapan P.M."/>
            <person name="Maleewong W."/>
            <person name="Yang X."/>
            <person name="Hu M."/>
            <person name="Wang Z."/>
            <person name="Hofmann A."/>
            <person name="Sternberg P.W."/>
            <person name="Tan P."/>
            <person name="Wang J."/>
            <person name="Gasser R.B."/>
        </authorList>
    </citation>
    <scope>NUCLEOTIDE SEQUENCE [LARGE SCALE GENOMIC DNA]</scope>
</reference>
<dbReference type="AlphaFoldDB" id="A0A074ZH52"/>
<accession>A0A074ZH52</accession>